<sequence>MPAFNFQKRFATQITSGTKLSTIRAERKDKRSPAAVGDEVTLYTGMRTKNCNKLAKARISAVRTFMITNRRNNDGFDFTGYLDGMPLSETSLHQLAIADGFENAQEMIEFFDKTYSIPFAGWHISWEGLDK</sequence>
<evidence type="ECO:0008006" key="3">
    <source>
        <dbReference type="Google" id="ProtNLM"/>
    </source>
</evidence>
<dbReference type="Proteomes" id="UP001069802">
    <property type="component" value="Unassembled WGS sequence"/>
</dbReference>
<keyword evidence="2" id="KW-1185">Reference proteome</keyword>
<dbReference type="RefSeq" id="WP_269423838.1">
    <property type="nucleotide sequence ID" value="NZ_JAPWGY010000004.1"/>
</dbReference>
<reference evidence="1" key="1">
    <citation type="submission" date="2022-12" db="EMBL/GenBank/DDBJ databases">
        <title>Bacterial isolates from different developmental stages of Nematostella vectensis.</title>
        <authorList>
            <person name="Fraune S."/>
        </authorList>
    </citation>
    <scope>NUCLEOTIDE SEQUENCE</scope>
    <source>
        <strain evidence="1">G21630-S1</strain>
    </source>
</reference>
<evidence type="ECO:0000313" key="1">
    <source>
        <dbReference type="EMBL" id="MCZ4281675.1"/>
    </source>
</evidence>
<dbReference type="EMBL" id="JAPWGY010000004">
    <property type="protein sequence ID" value="MCZ4281675.1"/>
    <property type="molecule type" value="Genomic_DNA"/>
</dbReference>
<protein>
    <recommendedName>
        <fullName evidence="3">ASCH domain-containing protein</fullName>
    </recommendedName>
</protein>
<proteinExistence type="predicted"/>
<organism evidence="1 2">
    <name type="scientific">Kiloniella laminariae</name>
    <dbReference type="NCBI Taxonomy" id="454162"/>
    <lineage>
        <taxon>Bacteria</taxon>
        <taxon>Pseudomonadati</taxon>
        <taxon>Pseudomonadota</taxon>
        <taxon>Alphaproteobacteria</taxon>
        <taxon>Rhodospirillales</taxon>
        <taxon>Kiloniellaceae</taxon>
        <taxon>Kiloniella</taxon>
    </lineage>
</organism>
<comment type="caution">
    <text evidence="1">The sequence shown here is derived from an EMBL/GenBank/DDBJ whole genome shotgun (WGS) entry which is preliminary data.</text>
</comment>
<accession>A0ABT4LKQ8</accession>
<gene>
    <name evidence="1" type="ORF">O4H49_12870</name>
</gene>
<name>A0ABT4LKQ8_9PROT</name>
<evidence type="ECO:0000313" key="2">
    <source>
        <dbReference type="Proteomes" id="UP001069802"/>
    </source>
</evidence>